<dbReference type="SUPFAM" id="SSF82784">
    <property type="entry name" value="OsmC-like"/>
    <property type="match status" value="1"/>
</dbReference>
<dbReference type="AlphaFoldDB" id="A0A0U4BLV7"/>
<dbReference type="InterPro" id="IPR036102">
    <property type="entry name" value="OsmC/Ohrsf"/>
</dbReference>
<dbReference type="PANTHER" id="PTHR39624:SF2">
    <property type="entry name" value="OSMC-LIKE PROTEIN"/>
    <property type="match status" value="1"/>
</dbReference>
<organism evidence="1 2">
    <name type="scientific">Hymenobacter sedentarius</name>
    <dbReference type="NCBI Taxonomy" id="1411621"/>
    <lineage>
        <taxon>Bacteria</taxon>
        <taxon>Pseudomonadati</taxon>
        <taxon>Bacteroidota</taxon>
        <taxon>Cytophagia</taxon>
        <taxon>Cytophagales</taxon>
        <taxon>Hymenobacteraceae</taxon>
        <taxon>Hymenobacter</taxon>
    </lineage>
</organism>
<evidence type="ECO:0000313" key="2">
    <source>
        <dbReference type="Proteomes" id="UP000059542"/>
    </source>
</evidence>
<dbReference type="Pfam" id="PF02566">
    <property type="entry name" value="OsmC"/>
    <property type="match status" value="1"/>
</dbReference>
<dbReference type="STRING" id="1411621.AUC43_06230"/>
<evidence type="ECO:0000313" key="1">
    <source>
        <dbReference type="EMBL" id="ALW84714.1"/>
    </source>
</evidence>
<dbReference type="OrthoDB" id="290036at2"/>
<keyword evidence="2" id="KW-1185">Reference proteome</keyword>
<dbReference type="InterPro" id="IPR015946">
    <property type="entry name" value="KH_dom-like_a/b"/>
</dbReference>
<sequence>MNTATARYAGQLRTEATHVASGNVIQTDAPTDNHGRGEAFSPTDLVSTALGSCMMTIMGIVADRHQLNLVDSTFAVVKHMSTEAPRRIVQIDVTFTLPAALLPTDRALLERAAYTCPVTLSLHPDIRQNVVFNYEA</sequence>
<proteinExistence type="predicted"/>
<reference evidence="1 2" key="1">
    <citation type="submission" date="2015-12" db="EMBL/GenBank/DDBJ databases">
        <authorList>
            <person name="Shamseldin A."/>
            <person name="Moawad H."/>
            <person name="Abd El-Rahim W.M."/>
            <person name="Sadowsky M.J."/>
        </authorList>
    </citation>
    <scope>NUCLEOTIDE SEQUENCE [LARGE SCALE GENOMIC DNA]</scope>
    <source>
        <strain evidence="1 2">DG5B</strain>
    </source>
</reference>
<dbReference type="InterPro" id="IPR003718">
    <property type="entry name" value="OsmC/Ohr_fam"/>
</dbReference>
<dbReference type="Gene3D" id="3.30.300.20">
    <property type="match status" value="1"/>
</dbReference>
<dbReference type="RefSeq" id="WP_068191098.1">
    <property type="nucleotide sequence ID" value="NZ_CP013909.1"/>
</dbReference>
<dbReference type="Proteomes" id="UP000059542">
    <property type="component" value="Chromosome"/>
</dbReference>
<protein>
    <submittedName>
        <fullName evidence="1">Osmotically inducible protein OsmC</fullName>
    </submittedName>
</protein>
<name>A0A0U4BLV7_9BACT</name>
<dbReference type="KEGG" id="hyg:AUC43_06230"/>
<accession>A0A0U4BLV7</accession>
<dbReference type="EMBL" id="CP013909">
    <property type="protein sequence ID" value="ALW84714.1"/>
    <property type="molecule type" value="Genomic_DNA"/>
</dbReference>
<gene>
    <name evidence="1" type="ORF">AUC43_06230</name>
</gene>
<dbReference type="PANTHER" id="PTHR39624">
    <property type="entry name" value="PROTEIN INVOLVED IN RIMO-MEDIATED BETA-METHYLTHIOLATION OF RIBOSOMAL PROTEIN S12 YCAO"/>
    <property type="match status" value="1"/>
</dbReference>